<evidence type="ECO:0000313" key="3">
    <source>
        <dbReference type="Proteomes" id="UP001166286"/>
    </source>
</evidence>
<reference evidence="2" key="1">
    <citation type="submission" date="2023-03" db="EMBL/GenBank/DDBJ databases">
        <title>Complete genome of Cladonia borealis.</title>
        <authorList>
            <person name="Park H."/>
        </authorList>
    </citation>
    <scope>NUCLEOTIDE SEQUENCE</scope>
    <source>
        <strain evidence="2">ANT050790</strain>
    </source>
</reference>
<keyword evidence="3" id="KW-1185">Reference proteome</keyword>
<dbReference type="EMBL" id="JAFEKC020000004">
    <property type="protein sequence ID" value="KAK0515095.1"/>
    <property type="molecule type" value="Genomic_DNA"/>
</dbReference>
<dbReference type="Proteomes" id="UP001166286">
    <property type="component" value="Unassembled WGS sequence"/>
</dbReference>
<feature type="chain" id="PRO_5041462074" evidence="1">
    <location>
        <begin position="23"/>
        <end position="350"/>
    </location>
</feature>
<organism evidence="2 3">
    <name type="scientific">Cladonia borealis</name>
    <dbReference type="NCBI Taxonomy" id="184061"/>
    <lineage>
        <taxon>Eukaryota</taxon>
        <taxon>Fungi</taxon>
        <taxon>Dikarya</taxon>
        <taxon>Ascomycota</taxon>
        <taxon>Pezizomycotina</taxon>
        <taxon>Lecanoromycetes</taxon>
        <taxon>OSLEUM clade</taxon>
        <taxon>Lecanoromycetidae</taxon>
        <taxon>Lecanorales</taxon>
        <taxon>Lecanorineae</taxon>
        <taxon>Cladoniaceae</taxon>
        <taxon>Cladonia</taxon>
    </lineage>
</organism>
<evidence type="ECO:0000313" key="2">
    <source>
        <dbReference type="EMBL" id="KAK0515095.1"/>
    </source>
</evidence>
<comment type="caution">
    <text evidence="2">The sequence shown here is derived from an EMBL/GenBank/DDBJ whole genome shotgun (WGS) entry which is preliminary data.</text>
</comment>
<feature type="signal peptide" evidence="1">
    <location>
        <begin position="1"/>
        <end position="22"/>
    </location>
</feature>
<protein>
    <submittedName>
        <fullName evidence="2">Uncharacterized protein</fullName>
    </submittedName>
</protein>
<accession>A0AA39R5A5</accession>
<dbReference type="AlphaFoldDB" id="A0AA39R5A5"/>
<name>A0AA39R5A5_9LECA</name>
<evidence type="ECO:0000256" key="1">
    <source>
        <dbReference type="SAM" id="SignalP"/>
    </source>
</evidence>
<gene>
    <name evidence="2" type="ORF">JMJ35_002474</name>
</gene>
<keyword evidence="1" id="KW-0732">Signal</keyword>
<sequence length="350" mass="36320">MYCSQSIFSLIVVGLLMINARAELVERYAGNRGEGNLDPPSMRIRGPNTLAERNTYPYPSYQDCLNSIGHVAPDKSTFYSGLGYYPKGQGYVYLENFIAARGLLEVDSVYPKDFCKSDPKLNGGYGAYISFAYSFSGVFAQKSSGTAYLLTPSQCDPSPNSIWNIVERGNLTTSQGAQVTKIIRVDPATTSISTTIFPTPSGSPLPSQAICPTDPPLPSGGASSTVSATATASPTPSVVPVADIQCDASLGVATSDAMNAQLSLAAVGNGPSSSNCCAGGTVSCEQIAINGTAAVDLCGGTKQQCAGCGDLAAALNDIIVDCTNNYEVGGQGTIPYLDGVTLQLSLDDTT</sequence>
<proteinExistence type="predicted"/>